<protein>
    <submittedName>
        <fullName evidence="2">Uncharacterized protein</fullName>
    </submittedName>
</protein>
<dbReference type="EMBL" id="JABBWD010000081">
    <property type="protein sequence ID" value="KAG1768097.1"/>
    <property type="molecule type" value="Genomic_DNA"/>
</dbReference>
<comment type="caution">
    <text evidence="2">The sequence shown here is derived from an EMBL/GenBank/DDBJ whole genome shotgun (WGS) entry which is preliminary data.</text>
</comment>
<organism evidence="2 3">
    <name type="scientific">Suillus placidus</name>
    <dbReference type="NCBI Taxonomy" id="48579"/>
    <lineage>
        <taxon>Eukaryota</taxon>
        <taxon>Fungi</taxon>
        <taxon>Dikarya</taxon>
        <taxon>Basidiomycota</taxon>
        <taxon>Agaricomycotina</taxon>
        <taxon>Agaricomycetes</taxon>
        <taxon>Agaricomycetidae</taxon>
        <taxon>Boletales</taxon>
        <taxon>Suillineae</taxon>
        <taxon>Suillaceae</taxon>
        <taxon>Suillus</taxon>
    </lineage>
</organism>
<evidence type="ECO:0000256" key="1">
    <source>
        <dbReference type="SAM" id="MobiDB-lite"/>
    </source>
</evidence>
<feature type="compositionally biased region" description="Low complexity" evidence="1">
    <location>
        <begin position="11"/>
        <end position="23"/>
    </location>
</feature>
<evidence type="ECO:0000313" key="3">
    <source>
        <dbReference type="Proteomes" id="UP000714275"/>
    </source>
</evidence>
<dbReference type="AlphaFoldDB" id="A0A9P7CXF9"/>
<feature type="compositionally biased region" description="Polar residues" evidence="1">
    <location>
        <begin position="69"/>
        <end position="81"/>
    </location>
</feature>
<dbReference type="Proteomes" id="UP000714275">
    <property type="component" value="Unassembled WGS sequence"/>
</dbReference>
<sequence>MFQCGYRLCLSSGGSQHSRSCSQADQLPRPRSNSGVSLARSARSLNRSTTPDPNSSSPSLHLSVGGHGNTSRPQNSCSTSGEGLVIPELEVQPPSSPTSSLDEPISTAVRRRRNSGTSHYGDPTKLTPQQTKHLKMHAKKLCEDNKVPTGEVMSFIDVISFHRTSGDIFYMVIDLKVTLIKLCEGNNAKRMQELKDTLELKDFEVTITNLDRKNGLYNRLFACMLSPNITAYVTDTQLHIMDFITSHCDVFKIPPGMLEDVELRAQLGKSVTKLLTGIHSAIKTALTMSVVKRTSIADVTRALARSGSGMEVDSTHWNRIALLWRLLRIFLIGISDYKSASIKELFSPYLIPSLKQDMRDKVERELGVNIERLEGDLFDDNYAPGSNNEASPETPANDNHAPSARRNENGADMDDEELEDQSGVWLGDGDAHGEDEELNAPGNNVENGDDPLDSGFGLVEGIPARYNNTIRFWNFVDHSLLIMRQMSKESSSTPAEQDKELQKLFIEIFQADLAEFPGGKKLSKLILKTNPHWQTAIQNELIWNI</sequence>
<accession>A0A9P7CXF9</accession>
<feature type="compositionally biased region" description="Acidic residues" evidence="1">
    <location>
        <begin position="411"/>
        <end position="420"/>
    </location>
</feature>
<feature type="compositionally biased region" description="Polar residues" evidence="1">
    <location>
        <begin position="384"/>
        <end position="397"/>
    </location>
</feature>
<reference evidence="2" key="1">
    <citation type="journal article" date="2020" name="New Phytol.">
        <title>Comparative genomics reveals dynamic genome evolution in host specialist ectomycorrhizal fungi.</title>
        <authorList>
            <person name="Lofgren L.A."/>
            <person name="Nguyen N.H."/>
            <person name="Vilgalys R."/>
            <person name="Ruytinx J."/>
            <person name="Liao H.L."/>
            <person name="Branco S."/>
            <person name="Kuo A."/>
            <person name="LaButti K."/>
            <person name="Lipzen A."/>
            <person name="Andreopoulos W."/>
            <person name="Pangilinan J."/>
            <person name="Riley R."/>
            <person name="Hundley H."/>
            <person name="Na H."/>
            <person name="Barry K."/>
            <person name="Grigoriev I.V."/>
            <person name="Stajich J.E."/>
            <person name="Kennedy P.G."/>
        </authorList>
    </citation>
    <scope>NUCLEOTIDE SEQUENCE</scope>
    <source>
        <strain evidence="2">DOB743</strain>
    </source>
</reference>
<dbReference type="OrthoDB" id="2645380at2759"/>
<keyword evidence="3" id="KW-1185">Reference proteome</keyword>
<gene>
    <name evidence="2" type="ORF">EV702DRAFT_1050113</name>
</gene>
<feature type="region of interest" description="Disordered" evidence="1">
    <location>
        <begin position="379"/>
        <end position="448"/>
    </location>
</feature>
<proteinExistence type="predicted"/>
<feature type="compositionally biased region" description="Low complexity" evidence="1">
    <location>
        <begin position="37"/>
        <end position="59"/>
    </location>
</feature>
<feature type="region of interest" description="Disordered" evidence="1">
    <location>
        <begin position="11"/>
        <end position="130"/>
    </location>
</feature>
<evidence type="ECO:0000313" key="2">
    <source>
        <dbReference type="EMBL" id="KAG1768097.1"/>
    </source>
</evidence>
<name>A0A9P7CXF9_9AGAM</name>